<dbReference type="EMBL" id="CP144692">
    <property type="protein sequence ID" value="WVY96404.1"/>
    <property type="molecule type" value="Genomic_DNA"/>
</dbReference>
<evidence type="ECO:0000313" key="1">
    <source>
        <dbReference type="EMBL" id="WVY96404.1"/>
    </source>
</evidence>
<accession>A0AAQ3MTJ6</accession>
<sequence>MGSREELDCSSNQILVSSDLSTSNTIGVEREVIIENKEYPTEEHAKSRLLRRGRGTSVYKEWPKDMLSEQDWRIVGILEQLPQKLPIRNIKFKKGFFRIVVKLVGRLHFYDKNDNPKFPFYWTNNPLRPKDILSVQDRRIVGILEQLPESYMAQYAAKMGTDEDMFHKLRNKLVEEVNKALKTVVSNLKGLIVDTHRLLFGHAGSSGFRSKAFNLGGLEIPLVVIR</sequence>
<dbReference type="Proteomes" id="UP001374535">
    <property type="component" value="Chromosome 9"/>
</dbReference>
<dbReference type="AlphaFoldDB" id="A0AAQ3MTJ6"/>
<evidence type="ECO:0000313" key="2">
    <source>
        <dbReference type="Proteomes" id="UP001374535"/>
    </source>
</evidence>
<proteinExistence type="predicted"/>
<protein>
    <submittedName>
        <fullName evidence="1">Uncharacterized protein</fullName>
    </submittedName>
</protein>
<name>A0AAQ3MTJ6_VIGMU</name>
<organism evidence="1 2">
    <name type="scientific">Vigna mungo</name>
    <name type="common">Black gram</name>
    <name type="synonym">Phaseolus mungo</name>
    <dbReference type="NCBI Taxonomy" id="3915"/>
    <lineage>
        <taxon>Eukaryota</taxon>
        <taxon>Viridiplantae</taxon>
        <taxon>Streptophyta</taxon>
        <taxon>Embryophyta</taxon>
        <taxon>Tracheophyta</taxon>
        <taxon>Spermatophyta</taxon>
        <taxon>Magnoliopsida</taxon>
        <taxon>eudicotyledons</taxon>
        <taxon>Gunneridae</taxon>
        <taxon>Pentapetalae</taxon>
        <taxon>rosids</taxon>
        <taxon>fabids</taxon>
        <taxon>Fabales</taxon>
        <taxon>Fabaceae</taxon>
        <taxon>Papilionoideae</taxon>
        <taxon>50 kb inversion clade</taxon>
        <taxon>NPAAA clade</taxon>
        <taxon>indigoferoid/millettioid clade</taxon>
        <taxon>Phaseoleae</taxon>
        <taxon>Vigna</taxon>
    </lineage>
</organism>
<keyword evidence="2" id="KW-1185">Reference proteome</keyword>
<gene>
    <name evidence="1" type="ORF">V8G54_028555</name>
</gene>
<reference evidence="1 2" key="1">
    <citation type="journal article" date="2023" name="Life. Sci Alliance">
        <title>Evolutionary insights into 3D genome organization and epigenetic landscape of Vigna mungo.</title>
        <authorList>
            <person name="Junaid A."/>
            <person name="Singh B."/>
            <person name="Bhatia S."/>
        </authorList>
    </citation>
    <scope>NUCLEOTIDE SEQUENCE [LARGE SCALE GENOMIC DNA]</scope>
    <source>
        <strain evidence="1">Urdbean</strain>
    </source>
</reference>